<dbReference type="FunFam" id="3.30.300.30:FF:000005">
    <property type="entry name" value="Acyl-coenzyme A synthetase ACSM5, mitochondrial"/>
    <property type="match status" value="1"/>
</dbReference>
<keyword evidence="3" id="KW-0547">Nucleotide-binding</keyword>
<dbReference type="GO" id="GO:0005524">
    <property type="term" value="F:ATP binding"/>
    <property type="evidence" value="ECO:0007669"/>
    <property type="project" value="UniProtKB-KW"/>
</dbReference>
<name>A0ABD5TZ71_9EURY</name>
<keyword evidence="2" id="KW-0436">Ligase</keyword>
<dbReference type="InterPro" id="IPR000873">
    <property type="entry name" value="AMP-dep_synth/lig_dom"/>
</dbReference>
<evidence type="ECO:0000256" key="5">
    <source>
        <dbReference type="SAM" id="MobiDB-lite"/>
    </source>
</evidence>
<dbReference type="InterPro" id="IPR042099">
    <property type="entry name" value="ANL_N_sf"/>
</dbReference>
<dbReference type="InterPro" id="IPR025110">
    <property type="entry name" value="AMP-bd_C"/>
</dbReference>
<protein>
    <submittedName>
        <fullName evidence="8">Acyl-CoA synthetase</fullName>
    </submittedName>
</protein>
<dbReference type="RefSeq" id="WP_379696672.1">
    <property type="nucleotide sequence ID" value="NZ_JBHSXH010000015.1"/>
</dbReference>
<evidence type="ECO:0000259" key="6">
    <source>
        <dbReference type="Pfam" id="PF00501"/>
    </source>
</evidence>
<evidence type="ECO:0000256" key="3">
    <source>
        <dbReference type="ARBA" id="ARBA00022741"/>
    </source>
</evidence>
<dbReference type="PANTHER" id="PTHR43605:SF10">
    <property type="entry name" value="ACYL-COA SYNTHETASE MEDIUM CHAIN FAMILY MEMBER 3"/>
    <property type="match status" value="1"/>
</dbReference>
<feature type="region of interest" description="Disordered" evidence="5">
    <location>
        <begin position="150"/>
        <end position="210"/>
    </location>
</feature>
<dbReference type="GO" id="GO:0016405">
    <property type="term" value="F:CoA-ligase activity"/>
    <property type="evidence" value="ECO:0007669"/>
    <property type="project" value="UniProtKB-ARBA"/>
</dbReference>
<dbReference type="SUPFAM" id="SSF56801">
    <property type="entry name" value="Acetyl-CoA synthetase-like"/>
    <property type="match status" value="1"/>
</dbReference>
<comment type="similarity">
    <text evidence="1">Belongs to the ATP-dependent AMP-binding enzyme family.</text>
</comment>
<reference evidence="8 9" key="1">
    <citation type="journal article" date="2019" name="Int. J. Syst. Evol. Microbiol.">
        <title>The Global Catalogue of Microorganisms (GCM) 10K type strain sequencing project: providing services to taxonomists for standard genome sequencing and annotation.</title>
        <authorList>
            <consortium name="The Broad Institute Genomics Platform"/>
            <consortium name="The Broad Institute Genome Sequencing Center for Infectious Disease"/>
            <person name="Wu L."/>
            <person name="Ma J."/>
        </authorList>
    </citation>
    <scope>NUCLEOTIDE SEQUENCE [LARGE SCALE GENOMIC DNA]</scope>
    <source>
        <strain evidence="8 9">YIM 94188</strain>
    </source>
</reference>
<dbReference type="EMBL" id="JBHSXH010000015">
    <property type="protein sequence ID" value="MFC6825890.1"/>
    <property type="molecule type" value="Genomic_DNA"/>
</dbReference>
<keyword evidence="9" id="KW-1185">Reference proteome</keyword>
<dbReference type="Pfam" id="PF13193">
    <property type="entry name" value="AMP-binding_C"/>
    <property type="match status" value="1"/>
</dbReference>
<dbReference type="GO" id="GO:0016878">
    <property type="term" value="F:acid-thiol ligase activity"/>
    <property type="evidence" value="ECO:0007669"/>
    <property type="project" value="UniProtKB-ARBA"/>
</dbReference>
<evidence type="ECO:0000313" key="9">
    <source>
        <dbReference type="Proteomes" id="UP001596408"/>
    </source>
</evidence>
<gene>
    <name evidence="8" type="ORF">ACFQEV_12925</name>
</gene>
<evidence type="ECO:0000259" key="7">
    <source>
        <dbReference type="Pfam" id="PF13193"/>
    </source>
</evidence>
<evidence type="ECO:0000256" key="4">
    <source>
        <dbReference type="ARBA" id="ARBA00022840"/>
    </source>
</evidence>
<dbReference type="InterPro" id="IPR020845">
    <property type="entry name" value="AMP-binding_CS"/>
</dbReference>
<feature type="domain" description="AMP-binding enzyme C-terminal" evidence="7">
    <location>
        <begin position="473"/>
        <end position="551"/>
    </location>
</feature>
<dbReference type="PROSITE" id="PS00455">
    <property type="entry name" value="AMP_BINDING"/>
    <property type="match status" value="1"/>
</dbReference>
<comment type="caution">
    <text evidence="8">The sequence shown here is derived from an EMBL/GenBank/DDBJ whole genome shotgun (WGS) entry which is preliminary data.</text>
</comment>
<evidence type="ECO:0000313" key="8">
    <source>
        <dbReference type="EMBL" id="MFC6825890.1"/>
    </source>
</evidence>
<dbReference type="Proteomes" id="UP001596408">
    <property type="component" value="Unassembled WGS sequence"/>
</dbReference>
<feature type="domain" description="AMP-dependent synthetase/ligase" evidence="6">
    <location>
        <begin position="27"/>
        <end position="423"/>
    </location>
</feature>
<feature type="compositionally biased region" description="Polar residues" evidence="5">
    <location>
        <begin position="201"/>
        <end position="210"/>
    </location>
</feature>
<proteinExistence type="inferred from homology"/>
<dbReference type="AlphaFoldDB" id="A0ABD5TZ71"/>
<dbReference type="InterPro" id="IPR051087">
    <property type="entry name" value="Mitochondrial_ACSM"/>
</dbReference>
<evidence type="ECO:0000256" key="1">
    <source>
        <dbReference type="ARBA" id="ARBA00006432"/>
    </source>
</evidence>
<accession>A0ABD5TZ71</accession>
<dbReference type="Gene3D" id="3.40.50.12780">
    <property type="entry name" value="N-terminal domain of ligase-like"/>
    <property type="match status" value="1"/>
</dbReference>
<keyword evidence="4" id="KW-0067">ATP-binding</keyword>
<evidence type="ECO:0000256" key="2">
    <source>
        <dbReference type="ARBA" id="ARBA00022598"/>
    </source>
</evidence>
<dbReference type="InterPro" id="IPR045851">
    <property type="entry name" value="AMP-bd_C_sf"/>
</dbReference>
<organism evidence="8 9">
    <name type="scientific">Halopelagius fulvigenes</name>
    <dbReference type="NCBI Taxonomy" id="1198324"/>
    <lineage>
        <taxon>Archaea</taxon>
        <taxon>Methanobacteriati</taxon>
        <taxon>Methanobacteriota</taxon>
        <taxon>Stenosarchaea group</taxon>
        <taxon>Halobacteria</taxon>
        <taxon>Halobacteriales</taxon>
        <taxon>Haloferacaceae</taxon>
    </lineage>
</organism>
<dbReference type="Gene3D" id="3.30.300.30">
    <property type="match status" value="1"/>
</dbReference>
<feature type="compositionally biased region" description="Basic and acidic residues" evidence="5">
    <location>
        <begin position="181"/>
        <end position="197"/>
    </location>
</feature>
<dbReference type="Pfam" id="PF00501">
    <property type="entry name" value="AMP-binding"/>
    <property type="match status" value="1"/>
</dbReference>
<dbReference type="PANTHER" id="PTHR43605">
    <property type="entry name" value="ACYL-COENZYME A SYNTHETASE"/>
    <property type="match status" value="1"/>
</dbReference>
<sequence length="567" mass="61822">MTADYEAAIASFEWDVPADYNLPAVVESHADSFGDRVALRFRDSDGVREERTYDDLRRDANRFANALEAAGVGPGDRVLHLLPRHPDVFAIQLGALKRGALLVPCSSMLKPKDIAYRASDCDATAVVAHDSLVGMVDAVREETPLSTFVCVGGGPTSDSEGDDVGAPDGNPDGWDSFDESVDGRPETHEGPELRAEDPMSINYTSGTTGQPKPVMHRHRWMRCFELVNAPYWWGVTADGVVAPGFEESDAPTLDDELLWATTGTGWAKWFWSPVGVGLTTGATQLLYDGEFDPETFLSVMQEEGVTRLCAVPTQYRMFAQADLSAFDIDLRAALSAGEPLNREPIEALESAFGVTPRDGYGQTETVALVSNYPGIDVKPGSMGKPTPGLGTTIIDDDGEELGASDIGEIAVPVGCPGIFDGYFEREDLDRETFAGDYYRTGDLASRDGDGYFFFEGRADDIIISAGYRIGPFEVEDALVSHPSVAEAAAVASPHEERGDVVKAYVVLAEGYDASDELATEIQEFMKEETAPYKYPRRVEFVEELPKTSSGKIRRIELRKREEEAFGR</sequence>